<dbReference type="Proteomes" id="UP000576152">
    <property type="component" value="Unassembled WGS sequence"/>
</dbReference>
<name>A0ABR6HL58_9RHOB</name>
<gene>
    <name evidence="5" type="ORF">FHS00_000854</name>
</gene>
<keyword evidence="6" id="KW-1185">Reference proteome</keyword>
<protein>
    <submittedName>
        <fullName evidence="5">DNA-binding transcriptional regulator GbsR (MarR family)</fullName>
    </submittedName>
</protein>
<dbReference type="InterPro" id="IPR036388">
    <property type="entry name" value="WH-like_DNA-bd_sf"/>
</dbReference>
<keyword evidence="1" id="KW-0805">Transcription regulation</keyword>
<comment type="caution">
    <text evidence="5">The sequence shown here is derived from an EMBL/GenBank/DDBJ whole genome shotgun (WGS) entry which is preliminary data.</text>
</comment>
<dbReference type="InterPro" id="IPR052362">
    <property type="entry name" value="HTH-GbsR_regulator"/>
</dbReference>
<evidence type="ECO:0000313" key="5">
    <source>
        <dbReference type="EMBL" id="MBB3711292.1"/>
    </source>
</evidence>
<reference evidence="5 6" key="1">
    <citation type="submission" date="2020-08" db="EMBL/GenBank/DDBJ databases">
        <title>Genomic Encyclopedia of Type Strains, Phase III (KMG-III): the genomes of soil and plant-associated and newly described type strains.</title>
        <authorList>
            <person name="Whitman W."/>
        </authorList>
    </citation>
    <scope>NUCLEOTIDE SEQUENCE [LARGE SCALE GENOMIC DNA]</scope>
    <source>
        <strain evidence="5 6">CECT 8572</strain>
    </source>
</reference>
<evidence type="ECO:0000256" key="2">
    <source>
        <dbReference type="ARBA" id="ARBA00023125"/>
    </source>
</evidence>
<dbReference type="Gene3D" id="1.10.10.10">
    <property type="entry name" value="Winged helix-like DNA-binding domain superfamily/Winged helix DNA-binding domain"/>
    <property type="match status" value="1"/>
</dbReference>
<proteinExistence type="predicted"/>
<keyword evidence="2 5" id="KW-0238">DNA-binding</keyword>
<sequence>MSDTDTAKTGDDLAAIRSEFIEKVGLIAQSKGLPRIAGRVFALLVFDGETVSFADLATRLGVSRGSVSSATRLLEDRGMIKRVGKPGQRQDFFRLADDPYESMLAAEAASLERARAEIGATLEQLPDGCAGIWQRVEGYARFYERMVEALSGAEPSDHSSRRQQG</sequence>
<feature type="domain" description="HTH marR-type" evidence="4">
    <location>
        <begin position="32"/>
        <end position="89"/>
    </location>
</feature>
<dbReference type="SUPFAM" id="SSF46785">
    <property type="entry name" value="Winged helix' DNA-binding domain"/>
    <property type="match status" value="1"/>
</dbReference>
<keyword evidence="3" id="KW-0804">Transcription</keyword>
<evidence type="ECO:0000256" key="1">
    <source>
        <dbReference type="ARBA" id="ARBA00023015"/>
    </source>
</evidence>
<dbReference type="EMBL" id="JACIBX010000002">
    <property type="protein sequence ID" value="MBB3711292.1"/>
    <property type="molecule type" value="Genomic_DNA"/>
</dbReference>
<evidence type="ECO:0000256" key="3">
    <source>
        <dbReference type="ARBA" id="ARBA00023163"/>
    </source>
</evidence>
<organism evidence="5 6">
    <name type="scientific">Limimaricola variabilis</name>
    <dbReference type="NCBI Taxonomy" id="1492771"/>
    <lineage>
        <taxon>Bacteria</taxon>
        <taxon>Pseudomonadati</taxon>
        <taxon>Pseudomonadota</taxon>
        <taxon>Alphaproteobacteria</taxon>
        <taxon>Rhodobacterales</taxon>
        <taxon>Paracoccaceae</taxon>
        <taxon>Limimaricola</taxon>
    </lineage>
</organism>
<dbReference type="PANTHER" id="PTHR38465">
    <property type="entry name" value="HTH-TYPE TRANSCRIPTIONAL REGULATOR MJ1563-RELATED"/>
    <property type="match status" value="1"/>
</dbReference>
<dbReference type="InterPro" id="IPR036390">
    <property type="entry name" value="WH_DNA-bd_sf"/>
</dbReference>
<evidence type="ECO:0000259" key="4">
    <source>
        <dbReference type="Pfam" id="PF12802"/>
    </source>
</evidence>
<dbReference type="InterPro" id="IPR000835">
    <property type="entry name" value="HTH_MarR-typ"/>
</dbReference>
<dbReference type="PANTHER" id="PTHR38465:SF1">
    <property type="entry name" value="HTH-TYPE TRANSCRIPTIONAL REGULATOR MJ1563-RELATED"/>
    <property type="match status" value="1"/>
</dbReference>
<evidence type="ECO:0000313" key="6">
    <source>
        <dbReference type="Proteomes" id="UP000576152"/>
    </source>
</evidence>
<accession>A0ABR6HL58</accession>
<dbReference type="RefSeq" id="WP_183470202.1">
    <property type="nucleotide sequence ID" value="NZ_JACIBX010000002.1"/>
</dbReference>
<dbReference type="Pfam" id="PF12802">
    <property type="entry name" value="MarR_2"/>
    <property type="match status" value="1"/>
</dbReference>
<dbReference type="GO" id="GO:0003677">
    <property type="term" value="F:DNA binding"/>
    <property type="evidence" value="ECO:0007669"/>
    <property type="project" value="UniProtKB-KW"/>
</dbReference>